<dbReference type="EC" id="2.7.13.3" evidence="2"/>
<dbReference type="PROSITE" id="PS50109">
    <property type="entry name" value="HIS_KIN"/>
    <property type="match status" value="1"/>
</dbReference>
<evidence type="ECO:0000259" key="8">
    <source>
        <dbReference type="PROSITE" id="PS50109"/>
    </source>
</evidence>
<evidence type="ECO:0000256" key="4">
    <source>
        <dbReference type="ARBA" id="ARBA00022679"/>
    </source>
</evidence>
<reference evidence="9" key="1">
    <citation type="submission" date="2016-03" db="EMBL/GenBank/DDBJ databases">
        <authorList>
            <person name="Borrel G."/>
            <person name="Mccann A."/>
            <person name="O'Toole P.W."/>
        </authorList>
    </citation>
    <scope>NUCLEOTIDE SEQUENCE</scope>
    <source>
        <strain evidence="9">183</strain>
    </source>
</reference>
<dbReference type="Pfam" id="PF00512">
    <property type="entry name" value="HisKA"/>
    <property type="match status" value="1"/>
</dbReference>
<name>A0A8J8TE74_9ARCH</name>
<keyword evidence="6" id="KW-0902">Two-component regulatory system</keyword>
<dbReference type="InterPro" id="IPR003661">
    <property type="entry name" value="HisK_dim/P_dom"/>
</dbReference>
<gene>
    <name evidence="9" type="ORF">A3207_00895</name>
</gene>
<proteinExistence type="predicted"/>
<dbReference type="InterPro" id="IPR036097">
    <property type="entry name" value="HisK_dim/P_sf"/>
</dbReference>
<keyword evidence="7" id="KW-0175">Coiled coil</keyword>
<organism evidence="9 10">
    <name type="scientific">Candidatus Methanomassiliicoccus intestinalis</name>
    <dbReference type="NCBI Taxonomy" id="1406512"/>
    <lineage>
        <taxon>Archaea</taxon>
        <taxon>Methanobacteriati</taxon>
        <taxon>Thermoplasmatota</taxon>
        <taxon>Thermoplasmata</taxon>
        <taxon>Methanomassiliicoccales</taxon>
        <taxon>Methanomassiliicoccaceae</taxon>
        <taxon>Methanomassiliicoccus</taxon>
    </lineage>
</organism>
<dbReference type="SMART" id="SM00388">
    <property type="entry name" value="HisKA"/>
    <property type="match status" value="1"/>
</dbReference>
<evidence type="ECO:0000256" key="2">
    <source>
        <dbReference type="ARBA" id="ARBA00012438"/>
    </source>
</evidence>
<dbReference type="SUPFAM" id="SSF47384">
    <property type="entry name" value="Homodimeric domain of signal transducing histidine kinase"/>
    <property type="match status" value="1"/>
</dbReference>
<dbReference type="SUPFAM" id="SSF55874">
    <property type="entry name" value="ATPase domain of HSP90 chaperone/DNA topoisomerase II/histidine kinase"/>
    <property type="match status" value="1"/>
</dbReference>
<dbReference type="InterPro" id="IPR036890">
    <property type="entry name" value="HATPase_C_sf"/>
</dbReference>
<dbReference type="Proteomes" id="UP000752814">
    <property type="component" value="Unassembled WGS sequence"/>
</dbReference>
<evidence type="ECO:0000256" key="7">
    <source>
        <dbReference type="SAM" id="Coils"/>
    </source>
</evidence>
<evidence type="ECO:0000313" key="10">
    <source>
        <dbReference type="Proteomes" id="UP000752814"/>
    </source>
</evidence>
<keyword evidence="4" id="KW-0808">Transferase</keyword>
<feature type="coiled-coil region" evidence="7">
    <location>
        <begin position="46"/>
        <end position="80"/>
    </location>
</feature>
<dbReference type="SMART" id="SM00387">
    <property type="entry name" value="HATPase_c"/>
    <property type="match status" value="1"/>
</dbReference>
<dbReference type="Gene3D" id="3.30.565.10">
    <property type="entry name" value="Histidine kinase-like ATPase, C-terminal domain"/>
    <property type="match status" value="1"/>
</dbReference>
<comment type="caution">
    <text evidence="9">The sequence shown here is derived from an EMBL/GenBank/DDBJ whole genome shotgun (WGS) entry which is preliminary data.</text>
</comment>
<evidence type="ECO:0000256" key="6">
    <source>
        <dbReference type="ARBA" id="ARBA00023012"/>
    </source>
</evidence>
<dbReference type="Gene3D" id="1.10.287.130">
    <property type="match status" value="1"/>
</dbReference>
<evidence type="ECO:0000256" key="1">
    <source>
        <dbReference type="ARBA" id="ARBA00000085"/>
    </source>
</evidence>
<dbReference type="InterPro" id="IPR005467">
    <property type="entry name" value="His_kinase_dom"/>
</dbReference>
<keyword evidence="5" id="KW-0418">Kinase</keyword>
<dbReference type="Pfam" id="PF02518">
    <property type="entry name" value="HATPase_c"/>
    <property type="match status" value="1"/>
</dbReference>
<comment type="catalytic activity">
    <reaction evidence="1">
        <text>ATP + protein L-histidine = ADP + protein N-phospho-L-histidine.</text>
        <dbReference type="EC" id="2.7.13.3"/>
    </reaction>
</comment>
<dbReference type="GO" id="GO:0005886">
    <property type="term" value="C:plasma membrane"/>
    <property type="evidence" value="ECO:0007669"/>
    <property type="project" value="TreeGrafter"/>
</dbReference>
<dbReference type="InterPro" id="IPR050351">
    <property type="entry name" value="BphY/WalK/GraS-like"/>
</dbReference>
<evidence type="ECO:0000256" key="5">
    <source>
        <dbReference type="ARBA" id="ARBA00022777"/>
    </source>
</evidence>
<dbReference type="CDD" id="cd00082">
    <property type="entry name" value="HisKA"/>
    <property type="match status" value="1"/>
</dbReference>
<dbReference type="PANTHER" id="PTHR45453:SF1">
    <property type="entry name" value="PHOSPHATE REGULON SENSOR PROTEIN PHOR"/>
    <property type="match status" value="1"/>
</dbReference>
<keyword evidence="3" id="KW-0597">Phosphoprotein</keyword>
<dbReference type="EMBL" id="LVVT01000001">
    <property type="protein sequence ID" value="TQS84630.1"/>
    <property type="molecule type" value="Genomic_DNA"/>
</dbReference>
<dbReference type="PANTHER" id="PTHR45453">
    <property type="entry name" value="PHOSPHATE REGULON SENSOR PROTEIN PHOR"/>
    <property type="match status" value="1"/>
</dbReference>
<dbReference type="GO" id="GO:0016036">
    <property type="term" value="P:cellular response to phosphate starvation"/>
    <property type="evidence" value="ECO:0007669"/>
    <property type="project" value="TreeGrafter"/>
</dbReference>
<dbReference type="CDD" id="cd00075">
    <property type="entry name" value="HATPase"/>
    <property type="match status" value="1"/>
</dbReference>
<evidence type="ECO:0000313" key="9">
    <source>
        <dbReference type="EMBL" id="TQS84630.1"/>
    </source>
</evidence>
<evidence type="ECO:0000256" key="3">
    <source>
        <dbReference type="ARBA" id="ARBA00022553"/>
    </source>
</evidence>
<dbReference type="InterPro" id="IPR003594">
    <property type="entry name" value="HATPase_dom"/>
</dbReference>
<dbReference type="GO" id="GO:0000155">
    <property type="term" value="F:phosphorelay sensor kinase activity"/>
    <property type="evidence" value="ECO:0007669"/>
    <property type="project" value="InterPro"/>
</dbReference>
<dbReference type="AlphaFoldDB" id="A0A8J8TE74"/>
<accession>A0A8J8TE74</accession>
<dbReference type="RefSeq" id="WP_400256316.1">
    <property type="nucleotide sequence ID" value="NZ_CAYAYE010000023.1"/>
</dbReference>
<sequence>MILAVVFGIAIVILVAYLFSVQKQLRSVNMQLKKRLEENKLQPISIELINKNLNNLTMDINRLLKKEEDWEIQRTREEKNFKEMIANISHDLRTPLTAIKGYQQLIRSEELSEKQKEKLTIAEKNTDKLSDLIDHFFEYSYTLNAERNLKYEKVEVSQLIADCLAGYVSLFEDRDLKIKFETDSFAYSYIDREAGMRIVQNLIKNAAQYSAGDVTIRIYVSDVITLIFSNVVDHHVDVEHIFNRFYTEDETRSRNRGLGLSIVKLLTEQMGGEAYADFDRNILSIIISFPKYDEKINTILPSESITS</sequence>
<feature type="domain" description="Histidine kinase" evidence="8">
    <location>
        <begin position="87"/>
        <end position="293"/>
    </location>
</feature>
<dbReference type="GO" id="GO:0004721">
    <property type="term" value="F:phosphoprotein phosphatase activity"/>
    <property type="evidence" value="ECO:0007669"/>
    <property type="project" value="TreeGrafter"/>
</dbReference>
<protein>
    <recommendedName>
        <fullName evidence="2">histidine kinase</fullName>
        <ecNumber evidence="2">2.7.13.3</ecNumber>
    </recommendedName>
</protein>